<keyword evidence="2" id="KW-0547">Nucleotide-binding</keyword>
<dbReference type="Gene3D" id="3.40.50.300">
    <property type="entry name" value="P-loop containing nucleotide triphosphate hydrolases"/>
    <property type="match status" value="1"/>
</dbReference>
<evidence type="ECO:0000256" key="5">
    <source>
        <dbReference type="SAM" id="MobiDB-lite"/>
    </source>
</evidence>
<feature type="region of interest" description="Disordered" evidence="5">
    <location>
        <begin position="14"/>
        <end position="42"/>
    </location>
</feature>
<protein>
    <submittedName>
        <fullName evidence="6">Uncharacterized protein</fullName>
    </submittedName>
</protein>
<keyword evidence="1" id="KW-0479">Metal-binding</keyword>
<evidence type="ECO:0000313" key="7">
    <source>
        <dbReference type="Proteomes" id="UP000815677"/>
    </source>
</evidence>
<evidence type="ECO:0000256" key="3">
    <source>
        <dbReference type="ARBA" id="ARBA00023134"/>
    </source>
</evidence>
<dbReference type="InterPro" id="IPR001019">
    <property type="entry name" value="Gprotein_alpha_su"/>
</dbReference>
<dbReference type="SMART" id="SM00275">
    <property type="entry name" value="G_alpha"/>
    <property type="match status" value="1"/>
</dbReference>
<proteinExistence type="predicted"/>
<accession>A0ABQ0LXE0</accession>
<keyword evidence="4" id="KW-0807">Transducer</keyword>
<organism evidence="6 7">
    <name type="scientific">Mycena chlorophos</name>
    <name type="common">Agaric fungus</name>
    <name type="synonym">Agaricus chlorophos</name>
    <dbReference type="NCBI Taxonomy" id="658473"/>
    <lineage>
        <taxon>Eukaryota</taxon>
        <taxon>Fungi</taxon>
        <taxon>Dikarya</taxon>
        <taxon>Basidiomycota</taxon>
        <taxon>Agaricomycotina</taxon>
        <taxon>Agaricomycetes</taxon>
        <taxon>Agaricomycetidae</taxon>
        <taxon>Agaricales</taxon>
        <taxon>Marasmiineae</taxon>
        <taxon>Mycenaceae</taxon>
        <taxon>Mycena</taxon>
    </lineage>
</organism>
<evidence type="ECO:0000313" key="6">
    <source>
        <dbReference type="EMBL" id="GAT55729.1"/>
    </source>
</evidence>
<gene>
    <name evidence="6" type="ORF">MCHLO_12459</name>
</gene>
<keyword evidence="3" id="KW-0342">GTP-binding</keyword>
<keyword evidence="7" id="KW-1185">Reference proteome</keyword>
<dbReference type="SUPFAM" id="SSF52540">
    <property type="entry name" value="P-loop containing nucleoside triphosphate hydrolases"/>
    <property type="match status" value="1"/>
</dbReference>
<evidence type="ECO:0000256" key="4">
    <source>
        <dbReference type="ARBA" id="ARBA00023224"/>
    </source>
</evidence>
<dbReference type="PANTHER" id="PTHR10218">
    <property type="entry name" value="GTP-BINDING PROTEIN ALPHA SUBUNIT"/>
    <property type="match status" value="1"/>
</dbReference>
<dbReference type="InterPro" id="IPR027417">
    <property type="entry name" value="P-loop_NTPase"/>
</dbReference>
<feature type="region of interest" description="Disordered" evidence="5">
    <location>
        <begin position="84"/>
        <end position="126"/>
    </location>
</feature>
<name>A0ABQ0LXE0_MYCCL</name>
<sequence length="359" mass="40174">MVFAWIRRLFKRHPEDSEATSPTATTKQARTKRAHEQARSDEIDEALKRDRFLFKDRKVVLVLGQEAAGKSTFMWQAKKYSERTTGVSRSGENLHSPHRSRPGSAGSAGASSSNRSKHSNSSGTGKVHLSRWVAEISFAARLQQRGTTMHTTLVRVRRKTGTAQQRKWLHLFGCAEALLYVVDLSCYDEWADVPETDETMVHSLLLSESLKCLSTIESHAPRDARLFGCLRLAARTVPHTRKPATSPLLACRCACLSEQIIVLNKVDLFRDKLAKIPLAVCFPEYEQPAGDLSVDVEVASAVEYVAQLFMSQVHSPSGMPERRVHALCMNVLDTGQLGAQFQMLGEVLYQERIRRVLAE</sequence>
<dbReference type="PANTHER" id="PTHR10218:SF302">
    <property type="entry name" value="GUANINE NUCLEOTIDE-BINDING PROTEIN ALPHA-5 SUBUNIT"/>
    <property type="match status" value="1"/>
</dbReference>
<dbReference type="Proteomes" id="UP000815677">
    <property type="component" value="Unassembled WGS sequence"/>
</dbReference>
<evidence type="ECO:0000256" key="2">
    <source>
        <dbReference type="ARBA" id="ARBA00022741"/>
    </source>
</evidence>
<dbReference type="EMBL" id="DF849094">
    <property type="protein sequence ID" value="GAT55729.1"/>
    <property type="molecule type" value="Genomic_DNA"/>
</dbReference>
<feature type="compositionally biased region" description="Low complexity" evidence="5">
    <location>
        <begin position="102"/>
        <end position="123"/>
    </location>
</feature>
<reference evidence="6" key="1">
    <citation type="submission" date="2014-09" db="EMBL/GenBank/DDBJ databases">
        <title>Genome sequence of the luminous mushroom Mycena chlorophos for searching fungal bioluminescence genes.</title>
        <authorList>
            <person name="Tanaka Y."/>
            <person name="Kasuga D."/>
            <person name="Oba Y."/>
            <person name="Hase S."/>
            <person name="Sato K."/>
            <person name="Oba Y."/>
            <person name="Sakakibara Y."/>
        </authorList>
    </citation>
    <scope>NUCLEOTIDE SEQUENCE</scope>
</reference>
<evidence type="ECO:0000256" key="1">
    <source>
        <dbReference type="ARBA" id="ARBA00022723"/>
    </source>
</evidence>
<feature type="compositionally biased region" description="Polar residues" evidence="5">
    <location>
        <begin position="84"/>
        <end position="93"/>
    </location>
</feature>